<feature type="compositionally biased region" description="Low complexity" evidence="6">
    <location>
        <begin position="1507"/>
        <end position="1520"/>
    </location>
</feature>
<dbReference type="SMART" id="SM01195">
    <property type="entry name" value="FA"/>
    <property type="match status" value="1"/>
</dbReference>
<dbReference type="Proteomes" id="UP000183832">
    <property type="component" value="Unassembled WGS sequence"/>
</dbReference>
<dbReference type="GO" id="GO:0031032">
    <property type="term" value="P:actomyosin structure organization"/>
    <property type="evidence" value="ECO:0007669"/>
    <property type="project" value="TreeGrafter"/>
</dbReference>
<dbReference type="PANTHER" id="PTHR23280:SF21">
    <property type="entry name" value="PROTEIN 4.1 HOMOLOG"/>
    <property type="match status" value="1"/>
</dbReference>
<name>A0A1J1HQH8_9DIPT</name>
<dbReference type="CDD" id="cd13184">
    <property type="entry name" value="FERM_C_4_1_family"/>
    <property type="match status" value="1"/>
</dbReference>
<evidence type="ECO:0000256" key="5">
    <source>
        <dbReference type="ARBA" id="ARBA00043944"/>
    </source>
</evidence>
<dbReference type="GO" id="GO:0030182">
    <property type="term" value="P:neuron differentiation"/>
    <property type="evidence" value="ECO:0007669"/>
    <property type="project" value="UniProtKB-ARBA"/>
</dbReference>
<dbReference type="InterPro" id="IPR014352">
    <property type="entry name" value="FERM/acyl-CoA-bd_prot_sf"/>
</dbReference>
<dbReference type="PRINTS" id="PR00661">
    <property type="entry name" value="ERMFAMILY"/>
</dbReference>
<gene>
    <name evidence="8" type="primary">putative Protein 4.1 homolog</name>
    <name evidence="8" type="ORF">CLUMA_CG002250</name>
</gene>
<dbReference type="GO" id="GO:0005912">
    <property type="term" value="C:adherens junction"/>
    <property type="evidence" value="ECO:0007669"/>
    <property type="project" value="UniProtKB-SubCell"/>
</dbReference>
<dbReference type="InterPro" id="IPR018979">
    <property type="entry name" value="FERM_N"/>
</dbReference>
<dbReference type="Gene3D" id="3.10.20.90">
    <property type="entry name" value="Phosphatidylinositol 3-kinase Catalytic Subunit, Chain A, domain 1"/>
    <property type="match status" value="1"/>
</dbReference>
<evidence type="ECO:0000256" key="4">
    <source>
        <dbReference type="ARBA" id="ARBA00022949"/>
    </source>
</evidence>
<dbReference type="PANTHER" id="PTHR23280">
    <property type="entry name" value="4.1 G PROTEIN"/>
    <property type="match status" value="1"/>
</dbReference>
<evidence type="ECO:0000256" key="3">
    <source>
        <dbReference type="ARBA" id="ARBA00022553"/>
    </source>
</evidence>
<feature type="compositionally biased region" description="Low complexity" evidence="6">
    <location>
        <begin position="416"/>
        <end position="427"/>
    </location>
</feature>
<dbReference type="SUPFAM" id="SSF50729">
    <property type="entry name" value="PH domain-like"/>
    <property type="match status" value="1"/>
</dbReference>
<evidence type="ECO:0000313" key="8">
    <source>
        <dbReference type="EMBL" id="CRK88465.1"/>
    </source>
</evidence>
<dbReference type="FunFam" id="2.30.29.30:FF:000001">
    <property type="entry name" value="Erythrocyte membrane protein band 4.1"/>
    <property type="match status" value="1"/>
</dbReference>
<dbReference type="SUPFAM" id="SSF54236">
    <property type="entry name" value="Ubiquitin-like"/>
    <property type="match status" value="1"/>
</dbReference>
<dbReference type="CDD" id="cd14473">
    <property type="entry name" value="FERM_B-lobe"/>
    <property type="match status" value="1"/>
</dbReference>
<dbReference type="PROSITE" id="PS50057">
    <property type="entry name" value="FERM_3"/>
    <property type="match status" value="1"/>
</dbReference>
<feature type="compositionally biased region" description="Basic and acidic residues" evidence="6">
    <location>
        <begin position="585"/>
        <end position="601"/>
    </location>
</feature>
<dbReference type="STRING" id="568069.A0A1J1HQH8"/>
<feature type="domain" description="FERM" evidence="7">
    <location>
        <begin position="29"/>
        <end position="311"/>
    </location>
</feature>
<dbReference type="FunFam" id="1.20.80.10:FF:000001">
    <property type="entry name" value="Erythrocyte membrane protein band 4.1"/>
    <property type="match status" value="1"/>
</dbReference>
<dbReference type="GO" id="GO:0005856">
    <property type="term" value="C:cytoskeleton"/>
    <property type="evidence" value="ECO:0007669"/>
    <property type="project" value="InterPro"/>
</dbReference>
<dbReference type="Pfam" id="PF09379">
    <property type="entry name" value="FERM_N"/>
    <property type="match status" value="1"/>
</dbReference>
<evidence type="ECO:0000259" key="7">
    <source>
        <dbReference type="PROSITE" id="PS50057"/>
    </source>
</evidence>
<keyword evidence="9" id="KW-1185">Reference proteome</keyword>
<feature type="region of interest" description="Disordered" evidence="6">
    <location>
        <begin position="1491"/>
        <end position="1522"/>
    </location>
</feature>
<feature type="region of interest" description="Disordered" evidence="6">
    <location>
        <begin position="335"/>
        <end position="718"/>
    </location>
</feature>
<dbReference type="Pfam" id="PF00373">
    <property type="entry name" value="FERM_M"/>
    <property type="match status" value="1"/>
</dbReference>
<dbReference type="GO" id="GO:0005198">
    <property type="term" value="F:structural molecule activity"/>
    <property type="evidence" value="ECO:0007669"/>
    <property type="project" value="InterPro"/>
</dbReference>
<dbReference type="InterPro" id="IPR000798">
    <property type="entry name" value="Ez/rad/moesin-like"/>
</dbReference>
<dbReference type="InterPro" id="IPR008379">
    <property type="entry name" value="Band_4.1_C"/>
</dbReference>
<dbReference type="InterPro" id="IPR000299">
    <property type="entry name" value="FERM_domain"/>
</dbReference>
<feature type="compositionally biased region" description="Basic and acidic residues" evidence="6">
    <location>
        <begin position="335"/>
        <end position="354"/>
    </location>
</feature>
<dbReference type="GO" id="GO:0009887">
    <property type="term" value="P:animal organ morphogenesis"/>
    <property type="evidence" value="ECO:0007669"/>
    <property type="project" value="UniProtKB-ARBA"/>
</dbReference>
<dbReference type="EMBL" id="CVRI01000008">
    <property type="protein sequence ID" value="CRK88465.1"/>
    <property type="molecule type" value="Genomic_DNA"/>
</dbReference>
<evidence type="ECO:0000256" key="6">
    <source>
        <dbReference type="SAM" id="MobiDB-lite"/>
    </source>
</evidence>
<dbReference type="PRINTS" id="PR00935">
    <property type="entry name" value="BAND41"/>
</dbReference>
<feature type="compositionally biased region" description="Basic and acidic residues" evidence="6">
    <location>
        <begin position="454"/>
        <end position="501"/>
    </location>
</feature>
<feature type="compositionally biased region" description="Basic and acidic residues" evidence="6">
    <location>
        <begin position="628"/>
        <end position="660"/>
    </location>
</feature>
<dbReference type="InterPro" id="IPR014847">
    <property type="entry name" value="FA"/>
</dbReference>
<dbReference type="InterPro" id="IPR019748">
    <property type="entry name" value="FERM_central"/>
</dbReference>
<dbReference type="GO" id="GO:0003779">
    <property type="term" value="F:actin binding"/>
    <property type="evidence" value="ECO:0007669"/>
    <property type="project" value="InterPro"/>
</dbReference>
<dbReference type="InterPro" id="IPR018980">
    <property type="entry name" value="FERM_PH-like_C"/>
</dbReference>
<proteinExistence type="predicted"/>
<dbReference type="InterPro" id="IPR035963">
    <property type="entry name" value="FERM_2"/>
</dbReference>
<dbReference type="SMART" id="SM00295">
    <property type="entry name" value="B41"/>
    <property type="match status" value="1"/>
</dbReference>
<dbReference type="Pfam" id="PF05902">
    <property type="entry name" value="4_1_CTD"/>
    <property type="match status" value="1"/>
</dbReference>
<evidence type="ECO:0000313" key="9">
    <source>
        <dbReference type="Proteomes" id="UP000183832"/>
    </source>
</evidence>
<dbReference type="GO" id="GO:0005886">
    <property type="term" value="C:plasma membrane"/>
    <property type="evidence" value="ECO:0007669"/>
    <property type="project" value="TreeGrafter"/>
</dbReference>
<accession>A0A1J1HQH8</accession>
<dbReference type="OrthoDB" id="6589456at2759"/>
<reference evidence="8 9" key="1">
    <citation type="submission" date="2015-04" db="EMBL/GenBank/DDBJ databases">
        <authorList>
            <person name="Syromyatnikov M.Y."/>
            <person name="Popov V.N."/>
        </authorList>
    </citation>
    <scope>NUCLEOTIDE SEQUENCE [LARGE SCALE GENOMIC DNA]</scope>
</reference>
<dbReference type="InterPro" id="IPR019747">
    <property type="entry name" value="FERM_CS"/>
</dbReference>
<organism evidence="8 9">
    <name type="scientific">Clunio marinus</name>
    <dbReference type="NCBI Taxonomy" id="568069"/>
    <lineage>
        <taxon>Eukaryota</taxon>
        <taxon>Metazoa</taxon>
        <taxon>Ecdysozoa</taxon>
        <taxon>Arthropoda</taxon>
        <taxon>Hexapoda</taxon>
        <taxon>Insecta</taxon>
        <taxon>Pterygota</taxon>
        <taxon>Neoptera</taxon>
        <taxon>Endopterygota</taxon>
        <taxon>Diptera</taxon>
        <taxon>Nematocera</taxon>
        <taxon>Chironomoidea</taxon>
        <taxon>Chironomidae</taxon>
        <taxon>Clunio</taxon>
    </lineage>
</organism>
<sequence length="1638" mass="180551">MPGETGAKSPTPQVETPTKKKSTSAGRAALAKVSLLDGSTLDVTIDRRARGRDLLNSVCAGLNILEKDYFGLHIETPQDPRIWLDLERPLTKYFKSDPWIVDFAVKFYPPEPAQLHEDITRYQLCLQVRNDILEGRLPCSFVTHALLGSYLVQSELGDYDPNEMRDRSYLKDFKIAPNQTPELEDKVVELHKTHKGQTPAEAELHYLENAKKLAMYGVDLHPAKDSEGVDIMLGVCASGLLVYRDKLRINRFAWPKILKISYKRNNFYIKIRPGEFEQYEATIGFKLANHRAAKKLWKSCVEHHTFFRLMTPEPATKTSLFPRFGSKYRYSGRTHYETKKMPVDREQPRFERSLTGKRISSRSMDALALKDDPKDKENKRHTMSHPPDHIPELDSPRQSRSPIKKDKKERLKRESSTGTASASSQSSLEGEYETSGSVANDQVKPPGGVAVLPTKDKDKKEKEAKGKDEVVNGKQDKDPNELLNKSKDDEKASGEPEEKGGLFKRSFFGSGRKSQSPAKEKVKKEKEKTPPKEKESLVAAPLEVGDSSNKRGKDKSQPAGVTKPYEYEEGDPNLSPSKKHAVKGFRYDEDPAQLRDKDDSAKLSPTSESKRATGLAFNYAPGENVAETAEKLKHGELSPRTRDKIQRGELSPKSRDKLLKEGNLSPKTRAKLVGGVLAKDDDKGSKYVPTKSYSPAEAAKAPSGSDGKYRSLTDDPNTRFLQGEKYDPNLSFVPSELKTGVAAADEKPKSKVKVKIMVIVGKLDPKTKKVDASNGEVEHSIGILDKETGKIESKYGVIDPKAGTLTTDDGKGGKITHKGAVDPKTGHVQIVDGVLDPKTKSVNPELGQVISVVEEKNPIVEITTITGKVDGNGKVDTVNGDIERSRGILDIDNGILETKHGFINLKTGEVKSTDGKGKPVTKQAKIDPANDLITIVGVQDPKSGKVDNTQGHLIAVGNEVDPLVEVVSVVGKLDKKGNLDPKTTVLENSSGQFDTQTGKINTKFGQLDLVKSTITFTDPKTGKSETKDVKIDPATGQVILKNQVNPKTGKQDKDFGRIISLRIVQNKVDDATGKSLPVQDNKDVRFDPKTNQIWVAGDKNPKTGEQIFTSSQVDPKTGYVITIYGYLNPKTNEIEKQLKIDPNLVKVDEASGQIYTSTGETDASGEPLYAVSEINRDNGEVYTKLAKVDKKTGRLVIVRVLMMSKRDERGKPQDLDLKTVEFDDKTGKILNVVTNTIYVYKMVDPITGEVVQVDPNDPRISGARTTVTQTLTLTGEIDPVTGRIKTEYGHIDPNTGEIDPATAVKDPVTGKLILNYADIDPSHFGKSVSITKETVPITREQFYEGTRHLGTHVLSHDGEDDDGTPIDVDEDALKKSLSGGKYNGTPTVVKTTTKQIITRGDDGVTHNVEEKVQNLGTGEVTYSTQEHKTDVPSDTSGSYVQATAVTTRTATTHEDLTRNAKTQQLEEKTVATTKTNIGDRQEQKVITQEVKTTVTSGDQQFDRRESISSTSSGDSGTPIDGLEGEYYTDVIQNKSFTGVGDHEINQPNVEQQRIYDTANEEEIVSTQTVSSKTRTVETITYKTERDGVVETRVEQKITIQSDGDPIDHDKALAEAIQEATAMNPDMTVEKIEIQQQTQ</sequence>
<dbReference type="PROSITE" id="PS00661">
    <property type="entry name" value="FERM_2"/>
    <property type="match status" value="1"/>
</dbReference>
<feature type="compositionally biased region" description="Basic and acidic residues" evidence="6">
    <location>
        <begin position="518"/>
        <end position="536"/>
    </location>
</feature>
<dbReference type="Pfam" id="PF08736">
    <property type="entry name" value="FA"/>
    <property type="match status" value="1"/>
</dbReference>
<keyword evidence="4" id="KW-0965">Cell junction</keyword>
<comment type="subcellular location">
    <subcellularLocation>
        <location evidence="1">Cell junction</location>
        <location evidence="1">Adherens junction</location>
    </subcellularLocation>
    <subcellularLocation>
        <location evidence="5">Cell projection</location>
        <location evidence="5">Rhabdomere</location>
    </subcellularLocation>
</comment>
<dbReference type="Gene3D" id="2.30.29.30">
    <property type="entry name" value="Pleckstrin-homology domain (PH domain)/Phosphotyrosine-binding domain (PTB)"/>
    <property type="match status" value="1"/>
</dbReference>
<dbReference type="CDD" id="cd01765">
    <property type="entry name" value="FERM_F0_F1"/>
    <property type="match status" value="1"/>
</dbReference>
<dbReference type="Gene3D" id="1.20.80.10">
    <property type="match status" value="1"/>
</dbReference>
<feature type="compositionally biased region" description="Basic and acidic residues" evidence="6">
    <location>
        <begin position="368"/>
        <end position="415"/>
    </location>
</feature>
<dbReference type="InterPro" id="IPR019749">
    <property type="entry name" value="Band_41_domain"/>
</dbReference>
<feature type="compositionally biased region" description="Basic and acidic residues" evidence="6">
    <location>
        <begin position="707"/>
        <end position="718"/>
    </location>
</feature>
<evidence type="ECO:0000256" key="1">
    <source>
        <dbReference type="ARBA" id="ARBA00004536"/>
    </source>
</evidence>
<dbReference type="InterPro" id="IPR011993">
    <property type="entry name" value="PH-like_dom_sf"/>
</dbReference>
<feature type="region of interest" description="Disordered" evidence="6">
    <location>
        <begin position="1"/>
        <end position="25"/>
    </location>
</feature>
<protein>
    <recommendedName>
        <fullName evidence="2">Moesin/ezrin/radixin homolog 1</fullName>
    </recommendedName>
</protein>
<evidence type="ECO:0000256" key="2">
    <source>
        <dbReference type="ARBA" id="ARBA00022025"/>
    </source>
</evidence>
<dbReference type="InterPro" id="IPR029071">
    <property type="entry name" value="Ubiquitin-like_domsf"/>
</dbReference>
<dbReference type="SMART" id="SM01196">
    <property type="entry name" value="FERM_C"/>
    <property type="match status" value="1"/>
</dbReference>
<dbReference type="SUPFAM" id="SSF47031">
    <property type="entry name" value="Second domain of FERM"/>
    <property type="match status" value="1"/>
</dbReference>
<keyword evidence="3" id="KW-0597">Phosphoprotein</keyword>
<dbReference type="Pfam" id="PF09380">
    <property type="entry name" value="FERM_C"/>
    <property type="match status" value="1"/>
</dbReference>
<dbReference type="GO" id="GO:0016028">
    <property type="term" value="C:rhabdomere"/>
    <property type="evidence" value="ECO:0007669"/>
    <property type="project" value="UniProtKB-SubCell"/>
</dbReference>